<evidence type="ECO:0000313" key="7">
    <source>
        <dbReference type="Proteomes" id="UP000824120"/>
    </source>
</evidence>
<evidence type="ECO:0000256" key="3">
    <source>
        <dbReference type="ARBA" id="ARBA00022840"/>
    </source>
</evidence>
<dbReference type="GO" id="GO:0046863">
    <property type="term" value="F:ribulose-1,5-bisphosphate carboxylase/oxygenase activator activity"/>
    <property type="evidence" value="ECO:0007669"/>
    <property type="project" value="TreeGrafter"/>
</dbReference>
<feature type="non-terminal residue" evidence="6">
    <location>
        <position position="1"/>
    </location>
</feature>
<evidence type="ECO:0000259" key="5">
    <source>
        <dbReference type="Pfam" id="PF21228"/>
    </source>
</evidence>
<comment type="subcellular location">
    <subcellularLocation>
        <location evidence="1">Plastid</location>
        <location evidence="1">Chloroplast stroma</location>
    </subcellularLocation>
</comment>
<dbReference type="EMBL" id="JACXVP010000003">
    <property type="protein sequence ID" value="KAG5615665.1"/>
    <property type="molecule type" value="Genomic_DNA"/>
</dbReference>
<organism evidence="6 7">
    <name type="scientific">Solanum commersonii</name>
    <name type="common">Commerson's wild potato</name>
    <name type="synonym">Commerson's nightshade</name>
    <dbReference type="NCBI Taxonomy" id="4109"/>
    <lineage>
        <taxon>Eukaryota</taxon>
        <taxon>Viridiplantae</taxon>
        <taxon>Streptophyta</taxon>
        <taxon>Embryophyta</taxon>
        <taxon>Tracheophyta</taxon>
        <taxon>Spermatophyta</taxon>
        <taxon>Magnoliopsida</taxon>
        <taxon>eudicotyledons</taxon>
        <taxon>Gunneridae</taxon>
        <taxon>Pentapetalae</taxon>
        <taxon>asterids</taxon>
        <taxon>lamiids</taxon>
        <taxon>Solanales</taxon>
        <taxon>Solanaceae</taxon>
        <taxon>Solanoideae</taxon>
        <taxon>Solaneae</taxon>
        <taxon>Solanum</taxon>
    </lineage>
</organism>
<evidence type="ECO:0000256" key="4">
    <source>
        <dbReference type="SAM" id="Phobius"/>
    </source>
</evidence>
<evidence type="ECO:0000256" key="1">
    <source>
        <dbReference type="ARBA" id="ARBA00004470"/>
    </source>
</evidence>
<dbReference type="GO" id="GO:0005524">
    <property type="term" value="F:ATP binding"/>
    <property type="evidence" value="ECO:0007669"/>
    <property type="project" value="UniProtKB-KW"/>
</dbReference>
<dbReference type="OrthoDB" id="1636785at2759"/>
<protein>
    <recommendedName>
        <fullName evidence="5">Ribulose bisphosphate carboxylase/oxygenase activase AAA helical domain-containing protein</fullName>
    </recommendedName>
</protein>
<dbReference type="AlphaFoldDB" id="A0A9J5ZTW6"/>
<keyword evidence="4" id="KW-1133">Transmembrane helix</keyword>
<dbReference type="Gene3D" id="1.10.8.1070">
    <property type="match status" value="1"/>
</dbReference>
<gene>
    <name evidence="6" type="ORF">H5410_015489</name>
</gene>
<dbReference type="Proteomes" id="UP000824120">
    <property type="component" value="Chromosome 3"/>
</dbReference>
<keyword evidence="4" id="KW-0472">Membrane</keyword>
<dbReference type="GO" id="GO:0009579">
    <property type="term" value="C:thylakoid"/>
    <property type="evidence" value="ECO:0007669"/>
    <property type="project" value="TreeGrafter"/>
</dbReference>
<proteinExistence type="predicted"/>
<keyword evidence="7" id="KW-1185">Reference proteome</keyword>
<evidence type="ECO:0000256" key="2">
    <source>
        <dbReference type="ARBA" id="ARBA00022741"/>
    </source>
</evidence>
<dbReference type="Pfam" id="PF21228">
    <property type="entry name" value="RuBisCO_activase_AAA_helical"/>
    <property type="match status" value="1"/>
</dbReference>
<keyword evidence="4" id="KW-0812">Transmembrane</keyword>
<dbReference type="GO" id="GO:0009570">
    <property type="term" value="C:chloroplast stroma"/>
    <property type="evidence" value="ECO:0007669"/>
    <property type="project" value="UniProtKB-SubCell"/>
</dbReference>
<comment type="caution">
    <text evidence="6">The sequence shown here is derived from an EMBL/GenBank/DDBJ whole genome shotgun (WGS) entry which is preliminary data.</text>
</comment>
<keyword evidence="2" id="KW-0547">Nucleotide-binding</keyword>
<reference evidence="6 7" key="1">
    <citation type="submission" date="2020-09" db="EMBL/GenBank/DDBJ databases">
        <title>De no assembly of potato wild relative species, Solanum commersonii.</title>
        <authorList>
            <person name="Cho K."/>
        </authorList>
    </citation>
    <scope>NUCLEOTIDE SEQUENCE [LARGE SCALE GENOMIC DNA]</scope>
    <source>
        <strain evidence="6">LZ3.2</strain>
        <tissue evidence="6">Leaf</tissue>
    </source>
</reference>
<dbReference type="PANTHER" id="PTHR32429">
    <property type="match status" value="1"/>
</dbReference>
<accession>A0A9J5ZTW6</accession>
<feature type="transmembrane region" description="Helical" evidence="4">
    <location>
        <begin position="38"/>
        <end position="57"/>
    </location>
</feature>
<dbReference type="InterPro" id="IPR044960">
    <property type="entry name" value="RCA-like"/>
</dbReference>
<evidence type="ECO:0000313" key="6">
    <source>
        <dbReference type="EMBL" id="KAG5615665.1"/>
    </source>
</evidence>
<dbReference type="PANTHER" id="PTHR32429:SF29">
    <property type="entry name" value="RIBULOSE BISPHOSPHATE CARBOXYLASE_OXYGENASE ACTIVASE, CHLOROPLASTIC"/>
    <property type="match status" value="1"/>
</dbReference>
<dbReference type="InterPro" id="IPR048571">
    <property type="entry name" value="RuBisCO_activase_AAA_helical"/>
</dbReference>
<sequence length="201" mass="23310">AAISIGRQLCVRIISRAEREQGRRIKRNDYDYAGHKGLYIFSFAILSLFSYFFVDILRQQTTIQRIHHMEKPTPLENIKCWIGAGKGIFRSDNVPEEAVVNIVYCFHGQYIGTNTREFNMKFLLLITDVYPFVVVTDFFGALREQIYDDEVRKWVLGTGIEAIEVKLWNSREGPPTFDQQKLPLRSSFGMVTCLSKSKRML</sequence>
<name>A0A9J5ZTW6_SOLCO</name>
<feature type="domain" description="Ribulose bisphosphate carboxylase/oxygenase activase AAA helical" evidence="5">
    <location>
        <begin position="136"/>
        <end position="186"/>
    </location>
</feature>
<keyword evidence="3" id="KW-0067">ATP-binding</keyword>